<dbReference type="InterPro" id="IPR025698">
    <property type="entry name" value="2TM_dom"/>
</dbReference>
<dbReference type="Pfam" id="PF13239">
    <property type="entry name" value="2TM"/>
    <property type="match status" value="1"/>
</dbReference>
<feature type="transmembrane region" description="Helical" evidence="1">
    <location>
        <begin position="37"/>
        <end position="58"/>
    </location>
</feature>
<keyword evidence="4" id="KW-1185">Reference proteome</keyword>
<protein>
    <submittedName>
        <fullName evidence="3">2TM domain-containing protein</fullName>
    </submittedName>
</protein>
<organism evidence="3 4">
    <name type="scientific">Wenyingzhuangia marina</name>
    <dbReference type="NCBI Taxonomy" id="1195760"/>
    <lineage>
        <taxon>Bacteria</taxon>
        <taxon>Pseudomonadati</taxon>
        <taxon>Bacteroidota</taxon>
        <taxon>Flavobacteriia</taxon>
        <taxon>Flavobacteriales</taxon>
        <taxon>Flavobacteriaceae</taxon>
        <taxon>Wenyingzhuangia</taxon>
    </lineage>
</organism>
<dbReference type="OrthoDB" id="1495672at2"/>
<evidence type="ECO:0000259" key="2">
    <source>
        <dbReference type="Pfam" id="PF13239"/>
    </source>
</evidence>
<sequence length="116" mass="13889">MEKYNQREKKSSSFQNGFEREEVYLLAEKRLKSLKGFYWHLFWYLIVNAFIIISSAVINGEYYNLLHFNTYSTAVFWGIGLGVHALSVFGKNLVFSKEWEARKIQEFMNKENKQWD</sequence>
<keyword evidence="1" id="KW-0812">Transmembrane</keyword>
<keyword evidence="1" id="KW-0472">Membrane</keyword>
<reference evidence="4" key="1">
    <citation type="submission" date="2016-11" db="EMBL/GenBank/DDBJ databases">
        <authorList>
            <person name="Varghese N."/>
            <person name="Submissions S."/>
        </authorList>
    </citation>
    <scope>NUCLEOTIDE SEQUENCE [LARGE SCALE GENOMIC DNA]</scope>
    <source>
        <strain evidence="4">DSM 100572</strain>
    </source>
</reference>
<evidence type="ECO:0000313" key="3">
    <source>
        <dbReference type="EMBL" id="SHH41471.1"/>
    </source>
</evidence>
<evidence type="ECO:0000256" key="1">
    <source>
        <dbReference type="SAM" id="Phobius"/>
    </source>
</evidence>
<dbReference type="STRING" id="1195760.SAMN05444281_0489"/>
<name>A0A1M5SSE8_9FLAO</name>
<accession>A0A1M5SSE8</accession>
<gene>
    <name evidence="3" type="ORF">SAMN05444281_0489</name>
</gene>
<dbReference type="Proteomes" id="UP000184109">
    <property type="component" value="Unassembled WGS sequence"/>
</dbReference>
<dbReference type="AlphaFoldDB" id="A0A1M5SSE8"/>
<proteinExistence type="predicted"/>
<feature type="transmembrane region" description="Helical" evidence="1">
    <location>
        <begin position="70"/>
        <end position="89"/>
    </location>
</feature>
<feature type="domain" description="2TM" evidence="2">
    <location>
        <begin position="27"/>
        <end position="109"/>
    </location>
</feature>
<dbReference type="RefSeq" id="WP_073118588.1">
    <property type="nucleotide sequence ID" value="NZ_BMEN01000001.1"/>
</dbReference>
<dbReference type="EMBL" id="FQXQ01000001">
    <property type="protein sequence ID" value="SHH41471.1"/>
    <property type="molecule type" value="Genomic_DNA"/>
</dbReference>
<evidence type="ECO:0000313" key="4">
    <source>
        <dbReference type="Proteomes" id="UP000184109"/>
    </source>
</evidence>
<keyword evidence="1" id="KW-1133">Transmembrane helix</keyword>